<comment type="caution">
    <text evidence="2">The sequence shown here is derived from an EMBL/GenBank/DDBJ whole genome shotgun (WGS) entry which is preliminary data.</text>
</comment>
<dbReference type="Proteomes" id="UP001364890">
    <property type="component" value="Unassembled WGS sequence"/>
</dbReference>
<feature type="domain" description="Beta-lactamase-related" evidence="1">
    <location>
        <begin position="46"/>
        <end position="331"/>
    </location>
</feature>
<gene>
    <name evidence="2" type="ORF">WAX74_14555</name>
</gene>
<organism evidence="2 3">
    <name type="scientific">Psychrobacillus mangrovi</name>
    <dbReference type="NCBI Taxonomy" id="3117745"/>
    <lineage>
        <taxon>Bacteria</taxon>
        <taxon>Bacillati</taxon>
        <taxon>Bacillota</taxon>
        <taxon>Bacilli</taxon>
        <taxon>Bacillales</taxon>
        <taxon>Bacillaceae</taxon>
        <taxon>Psychrobacillus</taxon>
    </lineage>
</organism>
<evidence type="ECO:0000313" key="3">
    <source>
        <dbReference type="Proteomes" id="UP001364890"/>
    </source>
</evidence>
<dbReference type="RefSeq" id="WP_336498408.1">
    <property type="nucleotide sequence ID" value="NZ_JBAWSY010000012.1"/>
</dbReference>
<dbReference type="InterPro" id="IPR012338">
    <property type="entry name" value="Beta-lactam/transpept-like"/>
</dbReference>
<dbReference type="EC" id="3.1.1.103" evidence="2"/>
<dbReference type="InterPro" id="IPR050789">
    <property type="entry name" value="Diverse_Enzym_Activities"/>
</dbReference>
<reference evidence="2 3" key="1">
    <citation type="submission" date="2024-01" db="EMBL/GenBank/DDBJ databases">
        <title>Seven novel Bacillus-like species.</title>
        <authorList>
            <person name="Liu G."/>
        </authorList>
    </citation>
    <scope>NUCLEOTIDE SEQUENCE [LARGE SCALE GENOMIC DNA]</scope>
    <source>
        <strain evidence="2 3">FJAT-51614</strain>
    </source>
</reference>
<dbReference type="Gene3D" id="3.40.710.10">
    <property type="entry name" value="DD-peptidase/beta-lactamase superfamily"/>
    <property type="match status" value="1"/>
</dbReference>
<evidence type="ECO:0000313" key="2">
    <source>
        <dbReference type="EMBL" id="MEI4770843.1"/>
    </source>
</evidence>
<dbReference type="EMBL" id="JBAWSY010000012">
    <property type="protein sequence ID" value="MEI4770843.1"/>
    <property type="molecule type" value="Genomic_DNA"/>
</dbReference>
<dbReference type="GO" id="GO:0016787">
    <property type="term" value="F:hydrolase activity"/>
    <property type="evidence" value="ECO:0007669"/>
    <property type="project" value="UniProtKB-KW"/>
</dbReference>
<dbReference type="Pfam" id="PF00144">
    <property type="entry name" value="Beta-lactamase"/>
    <property type="match status" value="1"/>
</dbReference>
<dbReference type="InterPro" id="IPR001466">
    <property type="entry name" value="Beta-lactam-related"/>
</dbReference>
<accession>A0ABU8F765</accession>
<protein>
    <submittedName>
        <fullName evidence="2">Serine hydrolase domain-containing protein</fullName>
        <ecNumber evidence="2">3.1.1.103</ecNumber>
    </submittedName>
</protein>
<dbReference type="SUPFAM" id="SSF56601">
    <property type="entry name" value="beta-lactamase/transpeptidase-like"/>
    <property type="match status" value="1"/>
</dbReference>
<keyword evidence="3" id="KW-1185">Reference proteome</keyword>
<evidence type="ECO:0000259" key="1">
    <source>
        <dbReference type="Pfam" id="PF00144"/>
    </source>
</evidence>
<name>A0ABU8F765_9BACI</name>
<sequence length="346" mass="39327">MKTYKSINLEKVFNKTMVNKRIHDGIVYMEDTTGEFSWNKGYGGKELDSPMLMASITKLLTTACILILQEQGKLSLRNKISEFLDQEHLSGLHIYKSKEYSFDLLLSDLLFQISGLPDKFEEKKSSTKRKVINQDFSFSIHELLHWAKELKPHFIPRTNGKAYYSDLNFDLLGEIIEKVNGTTLAEAYQQLIFIPLGLKNTYLPQSENDFIPHIYYKDKVLNRPMFICSCRASGGAVTTAREMMIFIKAFFGGKLFNKIIFDELANYNKLQITMGPISYGGGYMRITLGGLLMPFMKKGELLGHSGSTGSFAFYYPQKDIFFVGDVNQFANPSLPIRLSIKLALGV</sequence>
<keyword evidence="2" id="KW-0378">Hydrolase</keyword>
<proteinExistence type="predicted"/>
<dbReference type="PANTHER" id="PTHR43283">
    <property type="entry name" value="BETA-LACTAMASE-RELATED"/>
    <property type="match status" value="1"/>
</dbReference>